<gene>
    <name evidence="1" type="ORF">ZEAMMB73_Zm00001d032333</name>
</gene>
<accession>A0A317Y059</accession>
<sequence>MAPHLLTPPALTVTGAAAPGRLGSAGSADPRTPRPRAPWPTFCSSPSRGRRELRKRKGLSVAAAAEVAEPGGPAGAMRLNEYMVAVDRPLGVRFALGVDGRVFVHSLRKGGNAEKSRIIMVGDTLKKAGADGEGLVTIKDLGDTEYGTRNVFMFHSSKD</sequence>
<reference evidence="1" key="1">
    <citation type="submission" date="2015-12" db="EMBL/GenBank/DDBJ databases">
        <title>Update maize B73 reference genome by single molecule sequencing technologies.</title>
        <authorList>
            <consortium name="Maize Genome Sequencing Project"/>
            <person name="Ware D."/>
        </authorList>
    </citation>
    <scope>NUCLEOTIDE SEQUENCE [LARGE SCALE GENOMIC DNA]</scope>
    <source>
        <tissue evidence="1">Seedling</tissue>
    </source>
</reference>
<dbReference type="InterPro" id="IPR036034">
    <property type="entry name" value="PDZ_sf"/>
</dbReference>
<accession>A0A1D6KQ31</accession>
<dbReference type="ExpressionAtlas" id="A0A1D6KQ31">
    <property type="expression patterns" value="baseline and differential"/>
</dbReference>
<dbReference type="SUPFAM" id="SSF50156">
    <property type="entry name" value="PDZ domain-like"/>
    <property type="match status" value="1"/>
</dbReference>
<dbReference type="PANTHER" id="PTHR47661">
    <property type="entry name" value="PHOSPHOGLUCAN PHOSPHATASE LSF1, CHLOROPLASTIC"/>
    <property type="match status" value="1"/>
</dbReference>
<dbReference type="EMBL" id="CM007647">
    <property type="protein sequence ID" value="ONM04883.1"/>
    <property type="molecule type" value="Genomic_DNA"/>
</dbReference>
<dbReference type="AlphaFoldDB" id="A0A1D6KQ31"/>
<name>A0A1D6KQ31_MAIZE</name>
<evidence type="ECO:0000313" key="1">
    <source>
        <dbReference type="EMBL" id="ONM04883.1"/>
    </source>
</evidence>
<organism evidence="1">
    <name type="scientific">Zea mays</name>
    <name type="common">Maize</name>
    <dbReference type="NCBI Taxonomy" id="4577"/>
    <lineage>
        <taxon>Eukaryota</taxon>
        <taxon>Viridiplantae</taxon>
        <taxon>Streptophyta</taxon>
        <taxon>Embryophyta</taxon>
        <taxon>Tracheophyta</taxon>
        <taxon>Spermatophyta</taxon>
        <taxon>Magnoliopsida</taxon>
        <taxon>Liliopsida</taxon>
        <taxon>Poales</taxon>
        <taxon>Poaceae</taxon>
        <taxon>PACMAD clade</taxon>
        <taxon>Panicoideae</taxon>
        <taxon>Andropogonodae</taxon>
        <taxon>Andropogoneae</taxon>
        <taxon>Tripsacinae</taxon>
        <taxon>Zea</taxon>
    </lineage>
</organism>
<proteinExistence type="predicted"/>
<protein>
    <submittedName>
        <fullName evidence="1">Phosphoglucan phosphatase LSF1 chloroplastic</fullName>
    </submittedName>
</protein>
<dbReference type="PANTHER" id="PTHR47661:SF2">
    <property type="entry name" value="PHOSPHOGLUCAN PHOSPHATASE LSF1, CHLOROPLASTIC"/>
    <property type="match status" value="1"/>
</dbReference>